<evidence type="ECO:0000313" key="2">
    <source>
        <dbReference type="Proteomes" id="UP000005777"/>
    </source>
</evidence>
<evidence type="ECO:0000313" key="1">
    <source>
        <dbReference type="EMBL" id="EFG26488.1"/>
    </source>
</evidence>
<proteinExistence type="predicted"/>
<sequence length="678" mass="76683">MRIDINGLKEALSQDTKEWNTKAAQARRIAEYMGNLDLTFAGLDGEAYRAINQRIKKHAAYVQSQALFMQALSSGCAQNLKAAEQLEPSEQDGSVDTGRLNSARFYAIQEKNKWEERSHNHFFTEVLGGSIGSAWENMCESIVQSKQHEINEYERKLHLVEEYIHKSESFYTLANSLEPTLIAMAKSQKAAVHNSYASMTWVNDLMKVSAGATKMLLADYLHGKGLKAYQDAVKDGKITVNELYDAATHKPNLVLFRALGRIPAPLLSQQIIIATADSFNKIGTDPNASAAQRAKNMQAVLASQMHESGRGTSGYAKSQKIWSSDGKEATVLQKRNWDWTKYMPSSFMAQVNDYMDNRNRLAVNADGRPIRLDEYTTDAVWMQCFQLVSHGIKVNAGNKLKFTVEIFGQKSSNNQYSQNNARAVLATVNGLDDKKASRVLREMQWSSHDFPEVYSSGMHLTGNPKDCYTLASNIAHPDHKKPVFEDVLVGEIEKDTIDHLYDDAFSFTGVPEIVSITFKELRNFISAFDEYEKQLKEYNGQTAANKYTSLANLVDKYDMFKDAHLSIRTKGKSNMTHKIVLRWGMDPTLLSHYLKQYNQANQSDYNAQWFLDQLNSPGLVVKKGINNDLKHILAWGQQPARVRNTRTGKVQVLDISRWMFLKDKQKGVVVYSDWELVK</sequence>
<organism evidence="1 2">
    <name type="scientific">Scardovia inopinata F0304</name>
    <dbReference type="NCBI Taxonomy" id="641146"/>
    <lineage>
        <taxon>Bacteria</taxon>
        <taxon>Bacillati</taxon>
        <taxon>Actinomycetota</taxon>
        <taxon>Actinomycetes</taxon>
        <taxon>Bifidobacteriales</taxon>
        <taxon>Bifidobacteriaceae</taxon>
        <taxon>Scardovia</taxon>
    </lineage>
</organism>
<comment type="caution">
    <text evidence="1">The sequence shown here is derived from an EMBL/GenBank/DDBJ whole genome shotgun (WGS) entry which is preliminary data.</text>
</comment>
<dbReference type="HOGENOM" id="CLU_405378_0_0_11"/>
<protein>
    <submittedName>
        <fullName evidence="1">Uncharacterized protein</fullName>
    </submittedName>
</protein>
<gene>
    <name evidence="1" type="ORF">HMPREF9020_00107</name>
</gene>
<dbReference type="EMBL" id="ADCX01000001">
    <property type="protein sequence ID" value="EFG26488.1"/>
    <property type="molecule type" value="Genomic_DNA"/>
</dbReference>
<accession>W5IHZ8</accession>
<name>W5IHZ8_SCAIO</name>
<dbReference type="RefSeq" id="WP_006292449.1">
    <property type="nucleotide sequence ID" value="NZ_GG770225.1"/>
</dbReference>
<reference evidence="1 2" key="1">
    <citation type="submission" date="2012-01" db="EMBL/GenBank/DDBJ databases">
        <title>The Genome Sequence of Scardovia inopinata F0304.</title>
        <authorList>
            <consortium name="The Broad Institute Genome Sequencing Platform"/>
            <person name="Earl A."/>
            <person name="Ward D."/>
            <person name="Feldgarden M."/>
            <person name="Gevers D."/>
            <person name="Izard J."/>
            <person name="Baranova O.V."/>
            <person name="Blanton J.M."/>
            <person name="Tanner A.C."/>
            <person name="Dewhirst F.E."/>
            <person name="Young S.K."/>
            <person name="Zeng Q."/>
            <person name="Gargeya S."/>
            <person name="Fitzgerald M."/>
            <person name="Haas B."/>
            <person name="Abouelleil A."/>
            <person name="Alvarado L."/>
            <person name="Arachchi H.M."/>
            <person name="Berlin A."/>
            <person name="Chapman S.B."/>
            <person name="Gearin G."/>
            <person name="Goldberg J."/>
            <person name="Griggs A."/>
            <person name="Gujja S."/>
            <person name="Hansen M."/>
            <person name="Heiman D."/>
            <person name="Howarth C."/>
            <person name="Larimer J."/>
            <person name="Lui A."/>
            <person name="MacDonald P.J."/>
            <person name="McCowen C."/>
            <person name="Montmayeur A."/>
            <person name="Murphy C."/>
            <person name="Neiman D."/>
            <person name="Pearson M."/>
            <person name="Priest M."/>
            <person name="Roberts A."/>
            <person name="Saif S."/>
            <person name="Shea T."/>
            <person name="Sisk P."/>
            <person name="Stolte C."/>
            <person name="Sykes S."/>
            <person name="Wortman J."/>
            <person name="Nusbaum C."/>
            <person name="Birren B."/>
        </authorList>
    </citation>
    <scope>NUCLEOTIDE SEQUENCE [LARGE SCALE GENOMIC DNA]</scope>
    <source>
        <strain evidence="1 2">F0304</strain>
    </source>
</reference>
<dbReference type="eggNOG" id="ENOG503465E">
    <property type="taxonomic scope" value="Bacteria"/>
</dbReference>
<dbReference type="Proteomes" id="UP000005777">
    <property type="component" value="Unassembled WGS sequence"/>
</dbReference>
<dbReference type="AlphaFoldDB" id="W5IHZ8"/>
<keyword evidence="2" id="KW-1185">Reference proteome</keyword>